<keyword evidence="2" id="KW-1185">Reference proteome</keyword>
<dbReference type="Proteomes" id="UP000253934">
    <property type="component" value="Unassembled WGS sequence"/>
</dbReference>
<reference evidence="1" key="1">
    <citation type="submission" date="2018-04" db="EMBL/GenBank/DDBJ databases">
        <title>Draft genome sequence of the Candidatus Spirobacillus cienkowskii, a pathogen of freshwater Daphnia species, reconstructed from hemolymph metagenomic reads.</title>
        <authorList>
            <person name="Bresciani L."/>
            <person name="Lemos L.N."/>
            <person name="Wale N."/>
            <person name="Lin J.Y."/>
            <person name="Fernandes G.R."/>
            <person name="Duffy M.A."/>
            <person name="Rodrigues J.M."/>
        </authorList>
    </citation>
    <scope>NUCLEOTIDE SEQUENCE [LARGE SCALE GENOMIC DNA]</scope>
    <source>
        <strain evidence="1">Binning01</strain>
    </source>
</reference>
<comment type="caution">
    <text evidence="1">The sequence shown here is derived from an EMBL/GenBank/DDBJ whole genome shotgun (WGS) entry which is preliminary data.</text>
</comment>
<proteinExistence type="predicted"/>
<evidence type="ECO:0000313" key="2">
    <source>
        <dbReference type="Proteomes" id="UP000253934"/>
    </source>
</evidence>
<gene>
    <name evidence="1" type="ORF">DCC88_03830</name>
</gene>
<dbReference type="EMBL" id="QOVW01000045">
    <property type="protein sequence ID" value="RDB36684.1"/>
    <property type="molecule type" value="Genomic_DNA"/>
</dbReference>
<dbReference type="AlphaFoldDB" id="A0A369KY93"/>
<name>A0A369KY93_9BACT</name>
<dbReference type="InterPro" id="IPR015943">
    <property type="entry name" value="WD40/YVTN_repeat-like_dom_sf"/>
</dbReference>
<dbReference type="Gene3D" id="2.130.10.10">
    <property type="entry name" value="YVTN repeat-like/Quinoprotein amine dehydrogenase"/>
    <property type="match status" value="2"/>
</dbReference>
<sequence>MSTKRNHFRFLYRLYHFGNKIFSSVSYNDVGLYYSSTGVYGQFNKVQGIDDGVEIRGVELVNDTIYVNAYNGDYGKSGKGGLFFAKLENNSSNYIFEKDDNVDKIFNINSSSMTSIYSYKNGLIMTTSNCNIYYYNPFNKSENIKLNNFVDDSVCNAYALGNKLVLYNNKNLYYSDNGLQNNFDKYLLNFDNESSVTNIAFTKDKIYIGTKKGLHFYNLNSSTFNSAKELGNNEIYDIKAYGNNIYAAAVCYTDPCNDKGVYFANLDKSTEFKNIYSAFNPLGVTYNGGIVYITTTYGLYYFINGVVSKNQLDKYFAIPSRMKIRDKEMFFIAKNNKSDVFISKDISKNQYDKVLPRANIGSIISIDKYKDNFFVITDNTILRSLQKSSHFKKNYHNYEKNSLTIKEFWTDLFIANDKLYISSKNAVYFSDYDENTKNFNKLVPILSGVDEDINRIFIDNENLYILSDHSIYVKNLNKISSYYNKISLIEYGKINSIFVSNELVFLATDSGLWFTSNGIYSKFLKVNAFQNKEVFDISVIENMVYISNQEGLFSSVILDFPNYFKSASFTHNMEFSKLNDNHKYKGSILNYGKFVFFVKDNNLFVSDNNGLSFKNTKIGSHKNFCSSIFAKNDILYIGCKEGLFIAKNNYSEIFKLSKQSIANIQFNSIKNFGDRTYYASDKGMFYTKNNNIDNFDKVIISKKDNEINRKFKKLFSFVEELYAVTVK</sequence>
<accession>A0A369KY93</accession>
<evidence type="ECO:0000313" key="1">
    <source>
        <dbReference type="EMBL" id="RDB36684.1"/>
    </source>
</evidence>
<protein>
    <submittedName>
        <fullName evidence="1">Uncharacterized protein</fullName>
    </submittedName>
</protein>
<organism evidence="1 2">
    <name type="scientific">Spirobacillus cienkowskii</name>
    <dbReference type="NCBI Taxonomy" id="495820"/>
    <lineage>
        <taxon>Bacteria</taxon>
        <taxon>Pseudomonadati</taxon>
        <taxon>Bdellovibrionota</taxon>
        <taxon>Oligoflexia</taxon>
        <taxon>Silvanigrellales</taxon>
        <taxon>Spirobacillus</taxon>
    </lineage>
</organism>